<gene>
    <name evidence="2" type="ORF">PG996_004526</name>
</gene>
<comment type="caution">
    <text evidence="2">The sequence shown here is derived from an EMBL/GenBank/DDBJ whole genome shotgun (WGS) entry which is preliminary data.</text>
</comment>
<protein>
    <submittedName>
        <fullName evidence="2">Uncharacterized protein</fullName>
    </submittedName>
</protein>
<evidence type="ECO:0000256" key="1">
    <source>
        <dbReference type="SAM" id="MobiDB-lite"/>
    </source>
</evidence>
<dbReference type="Proteomes" id="UP001446871">
    <property type="component" value="Unassembled WGS sequence"/>
</dbReference>
<sequence>MSSPRFLVSAFEAYASSSEQRTFADPLEAAIESAADLPESSGSSVSDLPEELSRSQTEDDALCAPLGIKIASIRIATRIGKDKVHSITGGVVVQIGPGFYQMTLEHSPERLSSIWSQSDPSEASVQGSVASTELPQNHHVSLPLAEEPKAEGQTEPGEPQHQGRHVQIVSEDLAPILRGIESDEKLDYVLLPLDGHPNDATRVYLHGQPTLDDRTLVNKALSITSLLKIPSLECPIIAVTASSGAVSGTLFPGAAFLRAAGSTCIQKIYAVDLDTNVAKGDCGSVVVDPASGGLYGHIVRGYPGTGLAYILSAETILDDIKRRFGTDEVSLWSPSTVTPAEDEGDAGLEVGAIDKGESPCKTPSDS</sequence>
<dbReference type="EMBL" id="JAQQWM010000002">
    <property type="protein sequence ID" value="KAK8078356.1"/>
    <property type="molecule type" value="Genomic_DNA"/>
</dbReference>
<feature type="region of interest" description="Disordered" evidence="1">
    <location>
        <begin position="34"/>
        <end position="58"/>
    </location>
</feature>
<evidence type="ECO:0000313" key="2">
    <source>
        <dbReference type="EMBL" id="KAK8078356.1"/>
    </source>
</evidence>
<keyword evidence="3" id="KW-1185">Reference proteome</keyword>
<name>A0ABR1W4G1_9PEZI</name>
<reference evidence="2 3" key="1">
    <citation type="submission" date="2023-01" db="EMBL/GenBank/DDBJ databases">
        <title>Analysis of 21 Apiospora genomes using comparative genomics revels a genus with tremendous synthesis potential of carbohydrate active enzymes and secondary metabolites.</title>
        <authorList>
            <person name="Sorensen T."/>
        </authorList>
    </citation>
    <scope>NUCLEOTIDE SEQUENCE [LARGE SCALE GENOMIC DNA]</scope>
    <source>
        <strain evidence="2 3">CBS 83171</strain>
    </source>
</reference>
<feature type="region of interest" description="Disordered" evidence="1">
    <location>
        <begin position="334"/>
        <end position="366"/>
    </location>
</feature>
<accession>A0ABR1W4G1</accession>
<evidence type="ECO:0000313" key="3">
    <source>
        <dbReference type="Proteomes" id="UP001446871"/>
    </source>
</evidence>
<proteinExistence type="predicted"/>
<organism evidence="2 3">
    <name type="scientific">Apiospora saccharicola</name>
    <dbReference type="NCBI Taxonomy" id="335842"/>
    <lineage>
        <taxon>Eukaryota</taxon>
        <taxon>Fungi</taxon>
        <taxon>Dikarya</taxon>
        <taxon>Ascomycota</taxon>
        <taxon>Pezizomycotina</taxon>
        <taxon>Sordariomycetes</taxon>
        <taxon>Xylariomycetidae</taxon>
        <taxon>Amphisphaeriales</taxon>
        <taxon>Apiosporaceae</taxon>
        <taxon>Apiospora</taxon>
    </lineage>
</organism>